<evidence type="ECO:0000256" key="2">
    <source>
        <dbReference type="ARBA" id="ARBA00007998"/>
    </source>
</evidence>
<keyword evidence="10" id="KW-1185">Reference proteome</keyword>
<evidence type="ECO:0000256" key="7">
    <source>
        <dbReference type="ARBA" id="ARBA00023136"/>
    </source>
</evidence>
<dbReference type="Proteomes" id="UP000236151">
    <property type="component" value="Unassembled WGS sequence"/>
</dbReference>
<dbReference type="RefSeq" id="WP_103081609.1">
    <property type="nucleotide sequence ID" value="NZ_CP021850.1"/>
</dbReference>
<feature type="transmembrane region" description="Helical" evidence="8">
    <location>
        <begin position="142"/>
        <end position="160"/>
    </location>
</feature>
<comment type="caution">
    <text evidence="9">The sequence shown here is derived from an EMBL/GenBank/DDBJ whole genome shotgun (WGS) entry which is preliminary data.</text>
</comment>
<feature type="transmembrane region" description="Helical" evidence="8">
    <location>
        <begin position="12"/>
        <end position="30"/>
    </location>
</feature>
<evidence type="ECO:0000313" key="9">
    <source>
        <dbReference type="EMBL" id="PNT98873.1"/>
    </source>
</evidence>
<feature type="transmembrane region" description="Helical" evidence="8">
    <location>
        <begin position="66"/>
        <end position="88"/>
    </location>
</feature>
<keyword evidence="6 8" id="KW-1133">Transmembrane helix</keyword>
<feature type="transmembrane region" description="Helical" evidence="8">
    <location>
        <begin position="300"/>
        <end position="321"/>
    </location>
</feature>
<feature type="transmembrane region" description="Helical" evidence="8">
    <location>
        <begin position="333"/>
        <end position="351"/>
    </location>
</feature>
<protein>
    <submittedName>
        <fullName evidence="9">Uncharacterized protein</fullName>
    </submittedName>
</protein>
<evidence type="ECO:0000256" key="8">
    <source>
        <dbReference type="SAM" id="Phobius"/>
    </source>
</evidence>
<feature type="transmembrane region" description="Helical" evidence="8">
    <location>
        <begin position="268"/>
        <end position="288"/>
    </location>
</feature>
<reference evidence="9 10" key="1">
    <citation type="submission" date="2017-06" db="EMBL/GenBank/DDBJ databases">
        <title>Investigating the central metabolism of Clostridium thermosuccinogenes.</title>
        <authorList>
            <person name="Koendjbiharie J.G."/>
            <person name="van Kranenburg R."/>
        </authorList>
    </citation>
    <scope>NUCLEOTIDE SEQUENCE [LARGE SCALE GENOMIC DNA]</scope>
    <source>
        <strain evidence="9 10">DSM 5806</strain>
    </source>
</reference>
<proteinExistence type="inferred from homology"/>
<comment type="similarity">
    <text evidence="2">Belongs to the amino acid-polyamine-organocation (APC) superfamily. Spore germination protein (SGP) (TC 2.A.3.9) family.</text>
</comment>
<evidence type="ECO:0000256" key="4">
    <source>
        <dbReference type="ARBA" id="ARBA00022544"/>
    </source>
</evidence>
<dbReference type="InterPro" id="IPR004761">
    <property type="entry name" value="Spore_GerAB"/>
</dbReference>
<feature type="transmembrane region" description="Helical" evidence="8">
    <location>
        <begin position="180"/>
        <end position="201"/>
    </location>
</feature>
<dbReference type="PANTHER" id="PTHR34975">
    <property type="entry name" value="SPORE GERMINATION PROTEIN A2"/>
    <property type="match status" value="1"/>
</dbReference>
<dbReference type="PANTHER" id="PTHR34975:SF2">
    <property type="entry name" value="SPORE GERMINATION PROTEIN A2"/>
    <property type="match status" value="1"/>
</dbReference>
<dbReference type="NCBIfam" id="TIGR00912">
    <property type="entry name" value="2A0309"/>
    <property type="match status" value="1"/>
</dbReference>
<dbReference type="KEGG" id="cthd:CDO33_10525"/>
<evidence type="ECO:0000256" key="3">
    <source>
        <dbReference type="ARBA" id="ARBA00022448"/>
    </source>
</evidence>
<feature type="transmembrane region" description="Helical" evidence="8">
    <location>
        <begin position="213"/>
        <end position="236"/>
    </location>
</feature>
<evidence type="ECO:0000256" key="1">
    <source>
        <dbReference type="ARBA" id="ARBA00004141"/>
    </source>
</evidence>
<keyword evidence="3" id="KW-0813">Transport</keyword>
<evidence type="ECO:0000313" key="10">
    <source>
        <dbReference type="Proteomes" id="UP000236151"/>
    </source>
</evidence>
<dbReference type="Pfam" id="PF03845">
    <property type="entry name" value="Spore_permease"/>
    <property type="match status" value="1"/>
</dbReference>
<dbReference type="EMBL" id="NIOJ01000023">
    <property type="protein sequence ID" value="PNT98873.1"/>
    <property type="molecule type" value="Genomic_DNA"/>
</dbReference>
<comment type="subcellular location">
    <subcellularLocation>
        <location evidence="1">Membrane</location>
        <topology evidence="1">Multi-pass membrane protein</topology>
    </subcellularLocation>
</comment>
<feature type="transmembrane region" description="Helical" evidence="8">
    <location>
        <begin position="108"/>
        <end position="130"/>
    </location>
</feature>
<dbReference type="GO" id="GO:0016020">
    <property type="term" value="C:membrane"/>
    <property type="evidence" value="ECO:0007669"/>
    <property type="project" value="UniProtKB-SubCell"/>
</dbReference>
<dbReference type="AlphaFoldDB" id="A0A2K2FJC9"/>
<sequence length="362" mass="40344">MEKELITNKQGIMMTILFVLGSNLLLGIAEEAKRDSWIAALLSIIMAVPALLAYSRILSNFPGKNLFEILQMVFGRFFGGVISILYIWYAFHLGSLVVRNFSEFINVIALPETPELFIVIVFMLLCIWAVKDGIELLGKWSEFFTHLVIFFIIALVLLSIPNMEINNILPIMYNGPKPVIKGAISGFAFPFAETVIFTMVFGALKDKSSPYRILLTGMLVGGVILTIVALMNILVLGEKFMSILYFSTYSSIRTVNVGGFIQRVEGSVAISFMIAGFVKVCVCLLAACKGLAKVLKIESYRVIVTPVALLMAEVAYVNYISITAMIDWNYRVYNIYALPFQVLLPIIILIGSEIKIRRSKKA</sequence>
<accession>A0A2K2FJC9</accession>
<gene>
    <name evidence="9" type="ORF">CDQ84_10055</name>
</gene>
<keyword evidence="5 8" id="KW-0812">Transmembrane</keyword>
<keyword evidence="7 8" id="KW-0472">Membrane</keyword>
<keyword evidence="4" id="KW-0309">Germination</keyword>
<dbReference type="GO" id="GO:0009847">
    <property type="term" value="P:spore germination"/>
    <property type="evidence" value="ECO:0007669"/>
    <property type="project" value="InterPro"/>
</dbReference>
<dbReference type="OrthoDB" id="1675410at2"/>
<evidence type="ECO:0000256" key="6">
    <source>
        <dbReference type="ARBA" id="ARBA00022989"/>
    </source>
</evidence>
<evidence type="ECO:0000256" key="5">
    <source>
        <dbReference type="ARBA" id="ARBA00022692"/>
    </source>
</evidence>
<name>A0A2K2FJC9_9CLOT</name>
<organism evidence="9 10">
    <name type="scientific">Clostridium thermosuccinogenes</name>
    <dbReference type="NCBI Taxonomy" id="84032"/>
    <lineage>
        <taxon>Bacteria</taxon>
        <taxon>Bacillati</taxon>
        <taxon>Bacillota</taxon>
        <taxon>Clostridia</taxon>
        <taxon>Eubacteriales</taxon>
        <taxon>Clostridiaceae</taxon>
        <taxon>Clostridium</taxon>
    </lineage>
</organism>
<feature type="transmembrane region" description="Helical" evidence="8">
    <location>
        <begin position="36"/>
        <end position="54"/>
    </location>
</feature>